<reference evidence="2 3" key="1">
    <citation type="submission" date="2017-06" db="EMBL/GenBank/DDBJ databases">
        <title>Comparative genomic analysis of Ambrosia Fusariam Clade fungi.</title>
        <authorList>
            <person name="Stajich J.E."/>
            <person name="Carrillo J."/>
            <person name="Kijimoto T."/>
            <person name="Eskalen A."/>
            <person name="O'Donnell K."/>
            <person name="Kasson M."/>
        </authorList>
    </citation>
    <scope>NUCLEOTIDE SEQUENCE [LARGE SCALE GENOMIC DNA]</scope>
    <source>
        <strain evidence="2 3">NRRL62584</strain>
    </source>
</reference>
<evidence type="ECO:0000256" key="1">
    <source>
        <dbReference type="SAM" id="MobiDB-lite"/>
    </source>
</evidence>
<organism evidence="2 3">
    <name type="scientific">Fusarium duplospermum</name>
    <dbReference type="NCBI Taxonomy" id="1325734"/>
    <lineage>
        <taxon>Eukaryota</taxon>
        <taxon>Fungi</taxon>
        <taxon>Dikarya</taxon>
        <taxon>Ascomycota</taxon>
        <taxon>Pezizomycotina</taxon>
        <taxon>Sordariomycetes</taxon>
        <taxon>Hypocreomycetidae</taxon>
        <taxon>Hypocreales</taxon>
        <taxon>Nectriaceae</taxon>
        <taxon>Fusarium</taxon>
        <taxon>Fusarium solani species complex</taxon>
    </lineage>
</organism>
<dbReference type="Proteomes" id="UP000288168">
    <property type="component" value="Unassembled WGS sequence"/>
</dbReference>
<keyword evidence="3" id="KW-1185">Reference proteome</keyword>
<protein>
    <submittedName>
        <fullName evidence="2">Uncharacterized protein</fullName>
    </submittedName>
</protein>
<dbReference type="AlphaFoldDB" id="A0A428QMK5"/>
<evidence type="ECO:0000313" key="2">
    <source>
        <dbReference type="EMBL" id="RSL66537.1"/>
    </source>
</evidence>
<sequence length="150" mass="16874">MSYRAPLSYGPNEKAKEAPTGGYNFGEAKPSYGSGYDYEEADPGTKKCDRCPKRVPLDVEMCDCCREGRNGKSKERYKKKKKQGICVDCPNRAAPGSTRCLPCKLKHLESEVNRLMSLCGSCRKVPPQYRKIDKCPDCKDRLKEYEDSAS</sequence>
<proteinExistence type="predicted"/>
<dbReference type="EMBL" id="NKCI01000024">
    <property type="protein sequence ID" value="RSL66537.1"/>
    <property type="molecule type" value="Genomic_DNA"/>
</dbReference>
<comment type="caution">
    <text evidence="2">The sequence shown here is derived from an EMBL/GenBank/DDBJ whole genome shotgun (WGS) entry which is preliminary data.</text>
</comment>
<gene>
    <name evidence="2" type="ORF">CEP54_003683</name>
</gene>
<evidence type="ECO:0000313" key="3">
    <source>
        <dbReference type="Proteomes" id="UP000288168"/>
    </source>
</evidence>
<feature type="region of interest" description="Disordered" evidence="1">
    <location>
        <begin position="1"/>
        <end position="25"/>
    </location>
</feature>
<name>A0A428QMK5_9HYPO</name>
<accession>A0A428QMK5</accession>